<accession>A0A7G8BQ77</accession>
<dbReference type="PANTHER" id="PTHR34696">
    <property type="entry name" value="PHOSPHORIBOSYLFORMYLGLYCINAMIDINE SYNTHASE SUBUNIT PURS"/>
    <property type="match status" value="1"/>
</dbReference>
<evidence type="ECO:0000256" key="5">
    <source>
        <dbReference type="ARBA" id="ARBA00022840"/>
    </source>
</evidence>
<dbReference type="UniPathway" id="UPA00074">
    <property type="reaction ID" value="UER00128"/>
</dbReference>
<keyword evidence="2 6" id="KW-0436">Ligase</keyword>
<dbReference type="Proteomes" id="UP000515312">
    <property type="component" value="Chromosome"/>
</dbReference>
<organism evidence="7 8">
    <name type="scientific">Alloacidobacterium dinghuense</name>
    <dbReference type="NCBI Taxonomy" id="2763107"/>
    <lineage>
        <taxon>Bacteria</taxon>
        <taxon>Pseudomonadati</taxon>
        <taxon>Acidobacteriota</taxon>
        <taxon>Terriglobia</taxon>
        <taxon>Terriglobales</taxon>
        <taxon>Acidobacteriaceae</taxon>
        <taxon>Alloacidobacterium</taxon>
    </lineage>
</organism>
<evidence type="ECO:0000256" key="6">
    <source>
        <dbReference type="HAMAP-Rule" id="MF_01926"/>
    </source>
</evidence>
<comment type="subcellular location">
    <subcellularLocation>
        <location evidence="6">Cytoplasm</location>
    </subcellularLocation>
</comment>
<keyword evidence="4 6" id="KW-0658">Purine biosynthesis</keyword>
<gene>
    <name evidence="6 7" type="primary">purS</name>
    <name evidence="7" type="ORF">H7849_00055</name>
</gene>
<dbReference type="GO" id="GO:0005524">
    <property type="term" value="F:ATP binding"/>
    <property type="evidence" value="ECO:0007669"/>
    <property type="project" value="UniProtKB-UniRule"/>
</dbReference>
<evidence type="ECO:0000313" key="7">
    <source>
        <dbReference type="EMBL" id="QNI34697.1"/>
    </source>
</evidence>
<dbReference type="PANTHER" id="PTHR34696:SF1">
    <property type="entry name" value="PHOSPHORIBOSYLFORMYLGLYCINAMIDINE SYNTHASE SUBUNIT PURS"/>
    <property type="match status" value="1"/>
</dbReference>
<keyword evidence="5 6" id="KW-0067">ATP-binding</keyword>
<proteinExistence type="inferred from homology"/>
<dbReference type="GO" id="GO:0005737">
    <property type="term" value="C:cytoplasm"/>
    <property type="evidence" value="ECO:0007669"/>
    <property type="project" value="UniProtKB-SubCell"/>
</dbReference>
<name>A0A7G8BQ77_9BACT</name>
<dbReference type="InterPro" id="IPR036604">
    <property type="entry name" value="PurS-like_sf"/>
</dbReference>
<keyword evidence="3 6" id="KW-0547">Nucleotide-binding</keyword>
<dbReference type="NCBIfam" id="TIGR00302">
    <property type="entry name" value="phosphoribosylformylglycinamidine synthase subunit PurS"/>
    <property type="match status" value="1"/>
</dbReference>
<comment type="catalytic activity">
    <reaction evidence="6">
        <text>N(2)-formyl-N(1)-(5-phospho-beta-D-ribosyl)glycinamide + L-glutamine + ATP + H2O = 2-formamido-N(1)-(5-O-phospho-beta-D-ribosyl)acetamidine + L-glutamate + ADP + phosphate + H(+)</text>
        <dbReference type="Rhea" id="RHEA:17129"/>
        <dbReference type="ChEBI" id="CHEBI:15377"/>
        <dbReference type="ChEBI" id="CHEBI:15378"/>
        <dbReference type="ChEBI" id="CHEBI:29985"/>
        <dbReference type="ChEBI" id="CHEBI:30616"/>
        <dbReference type="ChEBI" id="CHEBI:43474"/>
        <dbReference type="ChEBI" id="CHEBI:58359"/>
        <dbReference type="ChEBI" id="CHEBI:147286"/>
        <dbReference type="ChEBI" id="CHEBI:147287"/>
        <dbReference type="ChEBI" id="CHEBI:456216"/>
        <dbReference type="EC" id="6.3.5.3"/>
    </reaction>
</comment>
<comment type="subunit">
    <text evidence="6">Part of the FGAM synthase complex composed of 1 PurL, 1 PurQ and 2 PurS subunits.</text>
</comment>
<dbReference type="Gene3D" id="3.30.1280.10">
    <property type="entry name" value="Phosphoribosylformylglycinamidine synthase subunit PurS"/>
    <property type="match status" value="1"/>
</dbReference>
<evidence type="ECO:0000256" key="3">
    <source>
        <dbReference type="ARBA" id="ARBA00022741"/>
    </source>
</evidence>
<dbReference type="AlphaFoldDB" id="A0A7G8BQ77"/>
<protein>
    <recommendedName>
        <fullName evidence="6">Phosphoribosylformylglycinamidine synthase subunit PurS</fullName>
        <shortName evidence="6">FGAM synthase</shortName>
        <ecNumber evidence="6">6.3.5.3</ecNumber>
    </recommendedName>
    <alternativeName>
        <fullName evidence="6">Formylglycinamide ribonucleotide amidotransferase subunit III</fullName>
        <shortName evidence="6">FGAR amidotransferase III</shortName>
        <shortName evidence="6">FGAR-AT III</shortName>
    </alternativeName>
    <alternativeName>
        <fullName evidence="6">Phosphoribosylformylglycinamidine synthase subunit III</fullName>
    </alternativeName>
</protein>
<dbReference type="Pfam" id="PF02700">
    <property type="entry name" value="PurS"/>
    <property type="match status" value="1"/>
</dbReference>
<dbReference type="GO" id="GO:0006189">
    <property type="term" value="P:'de novo' IMP biosynthetic process"/>
    <property type="evidence" value="ECO:0007669"/>
    <property type="project" value="UniProtKB-UniRule"/>
</dbReference>
<dbReference type="EC" id="6.3.5.3" evidence="6"/>
<evidence type="ECO:0000313" key="8">
    <source>
        <dbReference type="Proteomes" id="UP000515312"/>
    </source>
</evidence>
<evidence type="ECO:0000256" key="1">
    <source>
        <dbReference type="ARBA" id="ARBA00022490"/>
    </source>
</evidence>
<dbReference type="EMBL" id="CP060394">
    <property type="protein sequence ID" value="QNI34697.1"/>
    <property type="molecule type" value="Genomic_DNA"/>
</dbReference>
<dbReference type="InterPro" id="IPR003850">
    <property type="entry name" value="PurS"/>
</dbReference>
<evidence type="ECO:0000256" key="2">
    <source>
        <dbReference type="ARBA" id="ARBA00022598"/>
    </source>
</evidence>
<dbReference type="KEGG" id="adin:H7849_00055"/>
<dbReference type="SUPFAM" id="SSF82697">
    <property type="entry name" value="PurS-like"/>
    <property type="match status" value="1"/>
</dbReference>
<dbReference type="HAMAP" id="MF_01926">
    <property type="entry name" value="PurS"/>
    <property type="match status" value="1"/>
</dbReference>
<comment type="pathway">
    <text evidence="6">Purine metabolism; IMP biosynthesis via de novo pathway; 5-amino-1-(5-phospho-D-ribosyl)imidazole from N(2)-formyl-N(1)-(5-phospho-D-ribosyl)glycinamide: step 1/2.</text>
</comment>
<keyword evidence="8" id="KW-1185">Reference proteome</keyword>
<dbReference type="NCBIfam" id="NF004630">
    <property type="entry name" value="PRK05974.1"/>
    <property type="match status" value="1"/>
</dbReference>
<sequence>MKAHVYVTLKKTVLDPQGQTIQNALKKMQYKAVNDVRQGKYFVLDLDNSLDAAAAKAEVESIAKDVLTNPVIEEFSYKLEEGA</sequence>
<comment type="similarity">
    <text evidence="6">Belongs to the PurS family.</text>
</comment>
<comment type="function">
    <text evidence="6">Part of the phosphoribosylformylglycinamidine synthase complex involved in the purines biosynthetic pathway. Catalyzes the ATP-dependent conversion of formylglycinamide ribonucleotide (FGAR) and glutamine to yield formylglycinamidine ribonucleotide (FGAM) and glutamate. The FGAM synthase complex is composed of three subunits. PurQ produces an ammonia molecule by converting glutamine to glutamate. PurL transfers the ammonia molecule to FGAR to form FGAM in an ATP-dependent manner. PurS interacts with PurQ and PurL and is thought to assist in the transfer of the ammonia molecule from PurQ to PurL.</text>
</comment>
<keyword evidence="1 6" id="KW-0963">Cytoplasm</keyword>
<reference evidence="7 8" key="1">
    <citation type="submission" date="2020-08" db="EMBL/GenBank/DDBJ databases">
        <title>Edaphobacter telluris sp. nov. and Acidobacterium dinghuensis sp. nov., two acidobacteria isolated from forest soil.</title>
        <authorList>
            <person name="Fu J."/>
            <person name="Qiu L."/>
        </authorList>
    </citation>
    <scope>NUCLEOTIDE SEQUENCE [LARGE SCALE GENOMIC DNA]</scope>
    <source>
        <strain evidence="7">4Y35</strain>
    </source>
</reference>
<evidence type="ECO:0000256" key="4">
    <source>
        <dbReference type="ARBA" id="ARBA00022755"/>
    </source>
</evidence>
<dbReference type="GO" id="GO:0004642">
    <property type="term" value="F:phosphoribosylformylglycinamidine synthase activity"/>
    <property type="evidence" value="ECO:0007669"/>
    <property type="project" value="UniProtKB-UniRule"/>
</dbReference>